<keyword evidence="2" id="KW-1185">Reference proteome</keyword>
<keyword evidence="1" id="KW-0418">Kinase</keyword>
<organism evidence="1 2">
    <name type="scientific">Nitratidesulfovibrio oxamicus</name>
    <dbReference type="NCBI Taxonomy" id="32016"/>
    <lineage>
        <taxon>Bacteria</taxon>
        <taxon>Pseudomonadati</taxon>
        <taxon>Thermodesulfobacteriota</taxon>
        <taxon>Desulfovibrionia</taxon>
        <taxon>Desulfovibrionales</taxon>
        <taxon>Desulfovibrionaceae</taxon>
        <taxon>Nitratidesulfovibrio</taxon>
    </lineage>
</organism>
<dbReference type="GO" id="GO:0016301">
    <property type="term" value="F:kinase activity"/>
    <property type="evidence" value="ECO:0007669"/>
    <property type="project" value="UniProtKB-KW"/>
</dbReference>
<gene>
    <name evidence="1" type="ORF">FVW20_07405</name>
</gene>
<reference evidence="1 2" key="1">
    <citation type="submission" date="2019-08" db="EMBL/GenBank/DDBJ databases">
        <authorList>
            <person name="Luo N."/>
        </authorList>
    </citation>
    <scope>NUCLEOTIDE SEQUENCE [LARGE SCALE GENOMIC DNA]</scope>
    <source>
        <strain evidence="1 2">NCIMB 9442</strain>
    </source>
</reference>
<dbReference type="NCBIfam" id="TIGR04355">
    <property type="entry name" value="HprK_rel_B"/>
    <property type="match status" value="1"/>
</dbReference>
<protein>
    <submittedName>
        <fullName evidence="1">HprK-related kinase B</fullName>
    </submittedName>
</protein>
<dbReference type="RefSeq" id="WP_196608931.1">
    <property type="nucleotide sequence ID" value="NZ_VRYY01000176.1"/>
</dbReference>
<dbReference type="Proteomes" id="UP001194469">
    <property type="component" value="Unassembled WGS sequence"/>
</dbReference>
<comment type="caution">
    <text evidence="1">The sequence shown here is derived from an EMBL/GenBank/DDBJ whole genome shotgun (WGS) entry which is preliminary data.</text>
</comment>
<dbReference type="InterPro" id="IPR027417">
    <property type="entry name" value="P-loop_NTPase"/>
</dbReference>
<dbReference type="InterPro" id="IPR027597">
    <property type="entry name" value="HprK-rel_B"/>
</dbReference>
<dbReference type="SUPFAM" id="SSF53795">
    <property type="entry name" value="PEP carboxykinase-like"/>
    <property type="match status" value="1"/>
</dbReference>
<dbReference type="EMBL" id="VRYY01000176">
    <property type="protein sequence ID" value="MBG3876854.1"/>
    <property type="molecule type" value="Genomic_DNA"/>
</dbReference>
<name>A0ABS0J371_9BACT</name>
<evidence type="ECO:0000313" key="1">
    <source>
        <dbReference type="EMBL" id="MBG3876854.1"/>
    </source>
</evidence>
<dbReference type="Gene3D" id="3.40.50.300">
    <property type="entry name" value="P-loop containing nucleotide triphosphate hydrolases"/>
    <property type="match status" value="1"/>
</dbReference>
<sequence>MSATAARTLSPHLTRAALAADVRGWYPATHELALRINDVFVRVATNAPELHAKLTRYFGEFLAPDVADHGVPAGADVIRVTAHEAPRRDWGLPFMARQPDAGKRKIKEEYLDLPDGRMVHKRLTGMLFAFGGGDNVAVGPCTANDNQVVNFINNRYLELMLNRGCLLGHAAAVSHAGRGLAVAGFSGMGKSTLSLRLMSRGATFVSNDRVLVEREGGTAAPRCLGIPKQPRINPGTILANRDLAPVLTEEERTTLSVLPPDDLWHLERKYDAIIADCFGPGRFMPKAPLDALVILNWRRNTGEPLRASMGSADERPDLLPAFMKSTGVFYLPAPGGWDQDPGHAEYARGLAGVPVIELSGGVDFDAAADACMHFLSVGTL</sequence>
<evidence type="ECO:0000313" key="2">
    <source>
        <dbReference type="Proteomes" id="UP001194469"/>
    </source>
</evidence>
<proteinExistence type="predicted"/>
<accession>A0ABS0J371</accession>
<keyword evidence="1" id="KW-0808">Transferase</keyword>